<dbReference type="AlphaFoldDB" id="Q2GZD2"/>
<dbReference type="InterPro" id="IPR023213">
    <property type="entry name" value="CAT-like_dom_sf"/>
</dbReference>
<evidence type="ECO:0000313" key="3">
    <source>
        <dbReference type="Proteomes" id="UP000001056"/>
    </source>
</evidence>
<evidence type="ECO:0000259" key="1">
    <source>
        <dbReference type="Pfam" id="PF05368"/>
    </source>
</evidence>
<organism evidence="2 3">
    <name type="scientific">Chaetomium globosum (strain ATCC 6205 / CBS 148.51 / DSM 1962 / NBRC 6347 / NRRL 1970)</name>
    <name type="common">Soil fungus</name>
    <dbReference type="NCBI Taxonomy" id="306901"/>
    <lineage>
        <taxon>Eukaryota</taxon>
        <taxon>Fungi</taxon>
        <taxon>Dikarya</taxon>
        <taxon>Ascomycota</taxon>
        <taxon>Pezizomycotina</taxon>
        <taxon>Sordariomycetes</taxon>
        <taxon>Sordariomycetidae</taxon>
        <taxon>Sordariales</taxon>
        <taxon>Chaetomiaceae</taxon>
        <taxon>Chaetomium</taxon>
    </lineage>
</organism>
<dbReference type="Proteomes" id="UP000001056">
    <property type="component" value="Unassembled WGS sequence"/>
</dbReference>
<dbReference type="Pfam" id="PF05368">
    <property type="entry name" value="NmrA"/>
    <property type="match status" value="1"/>
</dbReference>
<gene>
    <name evidence="2" type="ORF">CHGG_05114</name>
</gene>
<accession>Q2GZD2</accession>
<dbReference type="SUPFAM" id="SSF52777">
    <property type="entry name" value="CoA-dependent acyltransferases"/>
    <property type="match status" value="1"/>
</dbReference>
<dbReference type="InterPro" id="IPR008030">
    <property type="entry name" value="NmrA-like"/>
</dbReference>
<proteinExistence type="predicted"/>
<dbReference type="PANTHER" id="PTHR42034">
    <property type="entry name" value="CHROMOSOME 7, WHOLE GENOME SHOTGUN SEQUENCE-RELATED"/>
    <property type="match status" value="1"/>
</dbReference>
<dbReference type="OrthoDB" id="10000533at2759"/>
<dbReference type="InParanoid" id="Q2GZD2"/>
<dbReference type="PANTHER" id="PTHR42034:SF1">
    <property type="entry name" value="CONDENSATION DOMAIN-CONTAINING PROTEIN"/>
    <property type="match status" value="1"/>
</dbReference>
<dbReference type="Gene3D" id="3.30.559.10">
    <property type="entry name" value="Chloramphenicol acetyltransferase-like domain"/>
    <property type="match status" value="1"/>
</dbReference>
<dbReference type="GeneID" id="4392422"/>
<name>Q2GZD2_CHAGB</name>
<dbReference type="VEuPathDB" id="FungiDB:CHGG_05114"/>
<reference evidence="3" key="1">
    <citation type="journal article" date="2015" name="Genome Announc.">
        <title>Draft genome sequence of the cellulolytic fungus Chaetomium globosum.</title>
        <authorList>
            <person name="Cuomo C.A."/>
            <person name="Untereiner W.A."/>
            <person name="Ma L.-J."/>
            <person name="Grabherr M."/>
            <person name="Birren B.W."/>
        </authorList>
    </citation>
    <scope>NUCLEOTIDE SEQUENCE [LARGE SCALE GENOMIC DNA]</scope>
    <source>
        <strain evidence="3">ATCC 6205 / CBS 148.51 / DSM 1962 / NBRC 6347 / NRRL 1970</strain>
    </source>
</reference>
<keyword evidence="3" id="KW-1185">Reference proteome</keyword>
<dbReference type="eggNOG" id="ENOG502S7CY">
    <property type="taxonomic scope" value="Eukaryota"/>
</dbReference>
<feature type="domain" description="NmrA-like" evidence="1">
    <location>
        <begin position="42"/>
        <end position="240"/>
    </location>
</feature>
<protein>
    <recommendedName>
        <fullName evidence="1">NmrA-like domain-containing protein</fullName>
    </recommendedName>
</protein>
<dbReference type="Gene3D" id="3.30.559.30">
    <property type="entry name" value="Nonribosomal peptide synthetase, condensation domain"/>
    <property type="match status" value="1"/>
</dbReference>
<dbReference type="RefSeq" id="XP_001224328.1">
    <property type="nucleotide sequence ID" value="XM_001224327.1"/>
</dbReference>
<dbReference type="HOGENOM" id="CLU_362466_0_0_1"/>
<evidence type="ECO:0000313" key="2">
    <source>
        <dbReference type="EMBL" id="EAQ88495.1"/>
    </source>
</evidence>
<dbReference type="EMBL" id="CH408032">
    <property type="protein sequence ID" value="EAQ88495.1"/>
    <property type="molecule type" value="Genomic_DNA"/>
</dbReference>
<dbReference type="InterPro" id="IPR036291">
    <property type="entry name" value="NAD(P)-bd_dom_sf"/>
</dbReference>
<dbReference type="Gene3D" id="3.90.25.10">
    <property type="entry name" value="UDP-galactose 4-epimerase, domain 1"/>
    <property type="match status" value="1"/>
</dbReference>
<dbReference type="Gene3D" id="3.40.50.720">
    <property type="entry name" value="NAD(P)-binding Rossmann-like Domain"/>
    <property type="match status" value="1"/>
</dbReference>
<sequence>MTIVAVAGGSGDLGRLITDSLLKTGKHEVYITSRKTDYSSEDALVEQLTERNVRVVICTFIMDCDSASDAQLCLIRAADRCPCVERFIPSEFNVEYDVGDDILPYPEKRFHVAARRALEKTTTLEYAYIYPGMFMDYFGLPHVPSSLRPLCFFVDPENGLAVLPGNGEARMSMTFTTDAARYVALALELDKWPRVMTTASSTVSLNELVALFEKSLGRKLQVRYQPVEKLLKHEAFDLPTNVGIASRFPDRFPGGLEQLRGLIADLEAGVALGGFDFGKLGGHLDLVEAFQETAPAPRLIEDMVEEAWKDSREQPYGFQEVLYNAISVTPGSPGLFLIGSSVTFSHTASSPLGELSPDALAPLLRNAWLQVRQQYPALAAHNPLEGKTYTSPSSPADLEAWLAATFIVIPDKNKTWHDLWKTLVKTAHMTMYYLPQTRQLFLQGEHHTLDGRGLMNFWDRFFRALASPTPTHSLLHRTDGSEVTRLPPRSDDLLNTTSHPPNHGEQRAAKLLAPLAALTAPISLPVRTPLPAPSPHNAARTLHAPAATTAAIRAACKAQRLSVTAAWHAAAVLATQAIQAKRSAGNVRGTQFACFGNFDLRRYFPSDEDDDAPSALSNHHGVLPYVVDASPGRAFSAMARELGAFYGQDLGRGDGAVWSALGPMVRRMVPAFAALAAGAPSEETTPALSSLGVVDEFVKSRYGAWGVEEVWFGDTVTGPWLEHFMWAWRGRLVLNSCYNPAFYSPEEVEEFNKTVLEVLLDGLGVAERGKL</sequence>
<dbReference type="SUPFAM" id="SSF51735">
    <property type="entry name" value="NAD(P)-binding Rossmann-fold domains"/>
    <property type="match status" value="1"/>
</dbReference>